<feature type="region of interest" description="Disordered" evidence="1">
    <location>
        <begin position="678"/>
        <end position="893"/>
    </location>
</feature>
<feature type="compositionally biased region" description="Basic and acidic residues" evidence="1">
    <location>
        <begin position="852"/>
        <end position="862"/>
    </location>
</feature>
<reference evidence="2 3" key="1">
    <citation type="journal article" date="2018" name="BMC Genomics">
        <title>Genomic evidence for intraspecific hybridization in a clonal and extremely halotolerant yeast.</title>
        <authorList>
            <person name="Gostincar C."/>
            <person name="Stajich J.E."/>
            <person name="Zupancic J."/>
            <person name="Zalar P."/>
            <person name="Gunde-Cimerman N."/>
        </authorList>
    </citation>
    <scope>NUCLEOTIDE SEQUENCE [LARGE SCALE GENOMIC DNA]</scope>
    <source>
        <strain evidence="2 3">EXF-2682</strain>
    </source>
</reference>
<proteinExistence type="predicted"/>
<dbReference type="OrthoDB" id="5427134at2759"/>
<feature type="region of interest" description="Disordered" evidence="1">
    <location>
        <begin position="349"/>
        <end position="378"/>
    </location>
</feature>
<feature type="compositionally biased region" description="Polar residues" evidence="1">
    <location>
        <begin position="724"/>
        <end position="736"/>
    </location>
</feature>
<evidence type="ECO:0000313" key="3">
    <source>
        <dbReference type="Proteomes" id="UP000269276"/>
    </source>
</evidence>
<feature type="compositionally biased region" description="Polar residues" evidence="1">
    <location>
        <begin position="678"/>
        <end position="691"/>
    </location>
</feature>
<dbReference type="EMBL" id="QWIP01000342">
    <property type="protein sequence ID" value="RMY65696.1"/>
    <property type="molecule type" value="Genomic_DNA"/>
</dbReference>
<protein>
    <submittedName>
        <fullName evidence="2">Uncharacterized protein</fullName>
    </submittedName>
</protein>
<accession>A0A3M7DP74</accession>
<organism evidence="2 3">
    <name type="scientific">Hortaea werneckii</name>
    <name type="common">Black yeast</name>
    <name type="synonym">Cladosporium werneckii</name>
    <dbReference type="NCBI Taxonomy" id="91943"/>
    <lineage>
        <taxon>Eukaryota</taxon>
        <taxon>Fungi</taxon>
        <taxon>Dikarya</taxon>
        <taxon>Ascomycota</taxon>
        <taxon>Pezizomycotina</taxon>
        <taxon>Dothideomycetes</taxon>
        <taxon>Dothideomycetidae</taxon>
        <taxon>Mycosphaerellales</taxon>
        <taxon>Teratosphaeriaceae</taxon>
        <taxon>Hortaea</taxon>
    </lineage>
</organism>
<sequence length="893" mass="97977">MAAGSRISYNGGSIGEEQLPTGSCDYKDLNNGATAPTCGCKRFWLSRSRLGGRHEAHDTAWCFCGHHACFHNAGSVASQPSGLPQQRSQNLEPEATGFGHFPTGHVGEGSQHHNIHREDLVPKTDGLGIRSDHAAPTQSINTRLWDALNGYARQQVDGPASDSGSSRIPSTTVQSLTNGRGPSPTRVMQQTAHLARSMGPPVNIPQPYINIPGADEYSATEVATPSAQGTPDMRTLIPPTAPQARSAPADVSSLRRRAAPSPSLPVQASTEHLQPSTPKETQQRPPKSSGRREFSRQEVADLLQAYGHRIDVLENLSFSHVPVDEIQDKFENFDGRLLDLEHWRGDYERERENEQASIESSKQENNKKRRLLPTESGSFASDGSFDSAAAAQTEAAVLATLAANAETVPRIEALENRMTDLESDAMPSFTRPWQVQVVLLPWGSDLHGIWFSAMDATHHSMKSSQQASDEWSGAQSLPKLPFQSATAGAWTTESIQAWANETEEWLSPKACGPNGMVFQRLASRGLVQDVTFQASDSRHILNTLAAHFEGILPSEALDMSEQMPNYQGFQEAFVPLRKVRKSSRLRFLSPSEMVTSAIWNASFLDSSVMMKVNDGQRRLYITTPEAYTQSCDNGFSWPGIRRLPLFDATGEEQAAQATSAVIEACWTYNDQLDRPASARTSFTSNDFNSSPPGRGSSYDSMKGIPQPISPRSEARTLRYRTMSLPDSSSTGQQSCNPKRRVASFESGTTVPVSHRDALEPISFKKRRISKTPEAEHKGVGFTPRWSREPPSPFTSEPQVEIYSQGAASARRGATPFAYATPHSNTVCVGRPEFLRGDGDTEADTEMGQPQSEHGEEEWHGVEEDRELEDEREGSVSELEEANTSDRLAEDEVQ</sequence>
<feature type="compositionally biased region" description="Polar residues" evidence="1">
    <location>
        <begin position="266"/>
        <end position="286"/>
    </location>
</feature>
<name>A0A3M7DP74_HORWE</name>
<evidence type="ECO:0000256" key="1">
    <source>
        <dbReference type="SAM" id="MobiDB-lite"/>
    </source>
</evidence>
<evidence type="ECO:0000313" key="2">
    <source>
        <dbReference type="EMBL" id="RMY65696.1"/>
    </source>
</evidence>
<feature type="compositionally biased region" description="Acidic residues" evidence="1">
    <location>
        <begin position="863"/>
        <end position="885"/>
    </location>
</feature>
<dbReference type="AlphaFoldDB" id="A0A3M7DP74"/>
<feature type="compositionally biased region" description="Polar residues" evidence="1">
    <location>
        <begin position="162"/>
        <end position="188"/>
    </location>
</feature>
<feature type="region of interest" description="Disordered" evidence="1">
    <location>
        <begin position="155"/>
        <end position="188"/>
    </location>
</feature>
<dbReference type="Proteomes" id="UP000269276">
    <property type="component" value="Unassembled WGS sequence"/>
</dbReference>
<gene>
    <name evidence="2" type="ORF">D0863_08942</name>
</gene>
<feature type="region of interest" description="Disordered" evidence="1">
    <location>
        <begin position="220"/>
        <end position="295"/>
    </location>
</feature>
<comment type="caution">
    <text evidence="2">The sequence shown here is derived from an EMBL/GenBank/DDBJ whole genome shotgun (WGS) entry which is preliminary data.</text>
</comment>